<dbReference type="STRING" id="136037.A0A067RGT3"/>
<evidence type="ECO:0000256" key="3">
    <source>
        <dbReference type="ARBA" id="ARBA00022692"/>
    </source>
</evidence>
<keyword evidence="6" id="KW-0833">Ubl conjugation pathway</keyword>
<evidence type="ECO:0000313" key="14">
    <source>
        <dbReference type="EMBL" id="KDR22223.1"/>
    </source>
</evidence>
<dbReference type="Gene3D" id="3.30.40.10">
    <property type="entry name" value="Zinc/RING finger domain, C3HC4 (zinc finger)"/>
    <property type="match status" value="1"/>
</dbReference>
<dbReference type="EMBL" id="KK852514">
    <property type="protein sequence ID" value="KDR22223.1"/>
    <property type="molecule type" value="Genomic_DNA"/>
</dbReference>
<dbReference type="SUPFAM" id="SSF57850">
    <property type="entry name" value="RING/U-box"/>
    <property type="match status" value="1"/>
</dbReference>
<evidence type="ECO:0000256" key="2">
    <source>
        <dbReference type="ARBA" id="ARBA00022679"/>
    </source>
</evidence>
<comment type="subcellular location">
    <subcellularLocation>
        <location evidence="1">Membrane</location>
        <topology evidence="1">Multi-pass membrane protein</topology>
    </subcellularLocation>
</comment>
<dbReference type="GO" id="GO:0004842">
    <property type="term" value="F:ubiquitin-protein transferase activity"/>
    <property type="evidence" value="ECO:0007669"/>
    <property type="project" value="TreeGrafter"/>
</dbReference>
<keyword evidence="4" id="KW-0479">Metal-binding</keyword>
<feature type="transmembrane region" description="Helical" evidence="11">
    <location>
        <begin position="138"/>
        <end position="157"/>
    </location>
</feature>
<dbReference type="PROSITE" id="PS51292">
    <property type="entry name" value="ZF_RING_CH"/>
    <property type="match status" value="1"/>
</dbReference>
<dbReference type="GO" id="GO:0016567">
    <property type="term" value="P:protein ubiquitination"/>
    <property type="evidence" value="ECO:0007669"/>
    <property type="project" value="TreeGrafter"/>
</dbReference>
<dbReference type="Proteomes" id="UP000027135">
    <property type="component" value="Unassembled WGS sequence"/>
</dbReference>
<dbReference type="PANTHER" id="PTHR46065:SF3">
    <property type="entry name" value="FI20425P1"/>
    <property type="match status" value="1"/>
</dbReference>
<dbReference type="PROSITE" id="PS50089">
    <property type="entry name" value="ZF_RING_2"/>
    <property type="match status" value="1"/>
</dbReference>
<keyword evidence="2" id="KW-0808">Transferase</keyword>
<dbReference type="InterPro" id="IPR013083">
    <property type="entry name" value="Znf_RING/FYVE/PHD"/>
</dbReference>
<keyword evidence="9 11" id="KW-0472">Membrane</keyword>
<accession>A0A067RGT3</accession>
<name>A0A067RGT3_ZOONE</name>
<protein>
    <submittedName>
        <fullName evidence="14">E3 ubiquitin-protein ligase MARCH2</fullName>
    </submittedName>
</protein>
<keyword evidence="3 11" id="KW-0812">Transmembrane</keyword>
<keyword evidence="8 11" id="KW-1133">Transmembrane helix</keyword>
<feature type="transmembrane region" description="Helical" evidence="11">
    <location>
        <begin position="177"/>
        <end position="200"/>
    </location>
</feature>
<reference evidence="14 15" key="1">
    <citation type="journal article" date="2014" name="Nat. Commun.">
        <title>Molecular traces of alternative social organization in a termite genome.</title>
        <authorList>
            <person name="Terrapon N."/>
            <person name="Li C."/>
            <person name="Robertson H.M."/>
            <person name="Ji L."/>
            <person name="Meng X."/>
            <person name="Booth W."/>
            <person name="Chen Z."/>
            <person name="Childers C.P."/>
            <person name="Glastad K.M."/>
            <person name="Gokhale K."/>
            <person name="Gowin J."/>
            <person name="Gronenberg W."/>
            <person name="Hermansen R.A."/>
            <person name="Hu H."/>
            <person name="Hunt B.G."/>
            <person name="Huylmans A.K."/>
            <person name="Khalil S.M."/>
            <person name="Mitchell R.D."/>
            <person name="Munoz-Torres M.C."/>
            <person name="Mustard J.A."/>
            <person name="Pan H."/>
            <person name="Reese J.T."/>
            <person name="Scharf M.E."/>
            <person name="Sun F."/>
            <person name="Vogel H."/>
            <person name="Xiao J."/>
            <person name="Yang W."/>
            <person name="Yang Z."/>
            <person name="Yang Z."/>
            <person name="Zhou J."/>
            <person name="Zhu J."/>
            <person name="Brent C.S."/>
            <person name="Elsik C.G."/>
            <person name="Goodisman M.A."/>
            <person name="Liberles D.A."/>
            <person name="Roe R.M."/>
            <person name="Vargo E.L."/>
            <person name="Vilcinskas A."/>
            <person name="Wang J."/>
            <person name="Bornberg-Bauer E."/>
            <person name="Korb J."/>
            <person name="Zhang G."/>
            <person name="Liebig J."/>
        </authorList>
    </citation>
    <scope>NUCLEOTIDE SEQUENCE [LARGE SCALE GENOMIC DNA]</scope>
    <source>
        <tissue evidence="14">Whole organism</tissue>
    </source>
</reference>
<evidence type="ECO:0000256" key="10">
    <source>
        <dbReference type="PROSITE-ProRule" id="PRU00175"/>
    </source>
</evidence>
<keyword evidence="7" id="KW-0862">Zinc</keyword>
<evidence type="ECO:0000256" key="8">
    <source>
        <dbReference type="ARBA" id="ARBA00022989"/>
    </source>
</evidence>
<dbReference type="InterPro" id="IPR011016">
    <property type="entry name" value="Znf_RING-CH"/>
</dbReference>
<organism evidence="14 15">
    <name type="scientific">Zootermopsis nevadensis</name>
    <name type="common">Dampwood termite</name>
    <dbReference type="NCBI Taxonomy" id="136037"/>
    <lineage>
        <taxon>Eukaryota</taxon>
        <taxon>Metazoa</taxon>
        <taxon>Ecdysozoa</taxon>
        <taxon>Arthropoda</taxon>
        <taxon>Hexapoda</taxon>
        <taxon>Insecta</taxon>
        <taxon>Pterygota</taxon>
        <taxon>Neoptera</taxon>
        <taxon>Polyneoptera</taxon>
        <taxon>Dictyoptera</taxon>
        <taxon>Blattodea</taxon>
        <taxon>Blattoidea</taxon>
        <taxon>Termitoidae</taxon>
        <taxon>Termopsidae</taxon>
        <taxon>Zootermopsis</taxon>
    </lineage>
</organism>
<dbReference type="GO" id="GO:0008270">
    <property type="term" value="F:zinc ion binding"/>
    <property type="evidence" value="ECO:0007669"/>
    <property type="project" value="UniProtKB-KW"/>
</dbReference>
<dbReference type="eggNOG" id="KOG1609">
    <property type="taxonomic scope" value="Eukaryota"/>
</dbReference>
<evidence type="ECO:0000256" key="1">
    <source>
        <dbReference type="ARBA" id="ARBA00004141"/>
    </source>
</evidence>
<dbReference type="AlphaFoldDB" id="A0A067RGT3"/>
<evidence type="ECO:0000256" key="4">
    <source>
        <dbReference type="ARBA" id="ARBA00022723"/>
    </source>
</evidence>
<gene>
    <name evidence="14" type="ORF">L798_01829</name>
</gene>
<dbReference type="PANTHER" id="PTHR46065">
    <property type="entry name" value="E3 UBIQUITIN-PROTEIN LIGASE MARCH 2/3 FAMILY MEMBER"/>
    <property type="match status" value="1"/>
</dbReference>
<evidence type="ECO:0000256" key="11">
    <source>
        <dbReference type="SAM" id="Phobius"/>
    </source>
</evidence>
<dbReference type="InterPro" id="IPR001841">
    <property type="entry name" value="Znf_RING"/>
</dbReference>
<evidence type="ECO:0000256" key="5">
    <source>
        <dbReference type="ARBA" id="ARBA00022771"/>
    </source>
</evidence>
<keyword evidence="15" id="KW-1185">Reference proteome</keyword>
<feature type="domain" description="RING-type" evidence="12">
    <location>
        <begin position="64"/>
        <end position="110"/>
    </location>
</feature>
<evidence type="ECO:0000259" key="12">
    <source>
        <dbReference type="PROSITE" id="PS50089"/>
    </source>
</evidence>
<sequence length="246" mass="28206">MADINKTSTEVCRDLHENTDGGCCYTQEKNLQKVILMIEPSESTKTLVPCKPAHPRLSSSGPVCRICHEDDSSENLISPCECTGTLGLVHRNCLEKWLSASNTTECEICKYQFNTSRYPRPMWQWFKSHRGLDCHQGLYGDVLCLLILTPPCLISIYLCGMGSAMYMKHGLWEALGLAMLCCFLLATFVLWVGITVRFHWNMLRNWQRMNQIIRLKDLQHCHHTNSRLERSEVNNNGHLEQRNTSV</sequence>
<evidence type="ECO:0000313" key="15">
    <source>
        <dbReference type="Proteomes" id="UP000027135"/>
    </source>
</evidence>
<keyword evidence="5 10" id="KW-0863">Zinc-finger</keyword>
<feature type="domain" description="RING-CH-type" evidence="13">
    <location>
        <begin position="56"/>
        <end position="116"/>
    </location>
</feature>
<dbReference type="SMART" id="SM00744">
    <property type="entry name" value="RINGv"/>
    <property type="match status" value="1"/>
</dbReference>
<dbReference type="InParanoid" id="A0A067RGT3"/>
<evidence type="ECO:0000256" key="7">
    <source>
        <dbReference type="ARBA" id="ARBA00022833"/>
    </source>
</evidence>
<evidence type="ECO:0000259" key="13">
    <source>
        <dbReference type="PROSITE" id="PS51292"/>
    </source>
</evidence>
<dbReference type="OMA" id="MVSVRYH"/>
<evidence type="ECO:0000256" key="6">
    <source>
        <dbReference type="ARBA" id="ARBA00022786"/>
    </source>
</evidence>
<dbReference type="Pfam" id="PF12906">
    <property type="entry name" value="RINGv"/>
    <property type="match status" value="1"/>
</dbReference>
<proteinExistence type="predicted"/>
<evidence type="ECO:0000256" key="9">
    <source>
        <dbReference type="ARBA" id="ARBA00023136"/>
    </source>
</evidence>
<dbReference type="CDD" id="cd16699">
    <property type="entry name" value="RING_CH-C4HC3_MARCH2-like"/>
    <property type="match status" value="1"/>
</dbReference>
<dbReference type="GO" id="GO:0016020">
    <property type="term" value="C:membrane"/>
    <property type="evidence" value="ECO:0007669"/>
    <property type="project" value="UniProtKB-SubCell"/>
</dbReference>